<dbReference type="PANTHER" id="PTHR46250:SF18">
    <property type="entry name" value="MYB_SANT-LIKE DOMAIN-CONTAINING PROTEIN"/>
    <property type="match status" value="1"/>
</dbReference>
<evidence type="ECO:0000313" key="4">
    <source>
        <dbReference type="Proteomes" id="UP000289738"/>
    </source>
</evidence>
<dbReference type="Pfam" id="PF12776">
    <property type="entry name" value="Myb_DNA-bind_3"/>
    <property type="match status" value="1"/>
</dbReference>
<feature type="domain" description="Myb/SANT-like" evidence="2">
    <location>
        <begin position="138"/>
        <end position="220"/>
    </location>
</feature>
<evidence type="ECO:0000313" key="3">
    <source>
        <dbReference type="EMBL" id="RYQ99541.1"/>
    </source>
</evidence>
<evidence type="ECO:0000259" key="2">
    <source>
        <dbReference type="Pfam" id="PF12776"/>
    </source>
</evidence>
<accession>A0A444YC96</accession>
<keyword evidence="4" id="KW-1185">Reference proteome</keyword>
<protein>
    <recommendedName>
        <fullName evidence="2">Myb/SANT-like domain-containing protein</fullName>
    </recommendedName>
</protein>
<dbReference type="InterPro" id="IPR024752">
    <property type="entry name" value="Myb/SANT-like_dom"/>
</dbReference>
<dbReference type="PANTHER" id="PTHR46250">
    <property type="entry name" value="MYB/SANT-LIKE DNA-BINDING DOMAIN PROTEIN-RELATED"/>
    <property type="match status" value="1"/>
</dbReference>
<proteinExistence type="predicted"/>
<organism evidence="3 4">
    <name type="scientific">Arachis hypogaea</name>
    <name type="common">Peanut</name>
    <dbReference type="NCBI Taxonomy" id="3818"/>
    <lineage>
        <taxon>Eukaryota</taxon>
        <taxon>Viridiplantae</taxon>
        <taxon>Streptophyta</taxon>
        <taxon>Embryophyta</taxon>
        <taxon>Tracheophyta</taxon>
        <taxon>Spermatophyta</taxon>
        <taxon>Magnoliopsida</taxon>
        <taxon>eudicotyledons</taxon>
        <taxon>Gunneridae</taxon>
        <taxon>Pentapetalae</taxon>
        <taxon>rosids</taxon>
        <taxon>fabids</taxon>
        <taxon>Fabales</taxon>
        <taxon>Fabaceae</taxon>
        <taxon>Papilionoideae</taxon>
        <taxon>50 kb inversion clade</taxon>
        <taxon>dalbergioids sensu lato</taxon>
        <taxon>Dalbergieae</taxon>
        <taxon>Pterocarpus clade</taxon>
        <taxon>Arachis</taxon>
    </lineage>
</organism>
<evidence type="ECO:0000256" key="1">
    <source>
        <dbReference type="SAM" id="MobiDB-lite"/>
    </source>
</evidence>
<dbReference type="EMBL" id="SDMP01000017">
    <property type="protein sequence ID" value="RYQ99541.1"/>
    <property type="molecule type" value="Genomic_DNA"/>
</dbReference>
<dbReference type="STRING" id="3818.A0A444YC96"/>
<sequence>MWERIDGNGICLRILQEAASDLKSRLCSSVWCLPDRETRTCAVLTFVCRDSVLYLLSYRLGFLINPRDSSSHSSSEQPLQPLKHSSSRTATASPLASPPPAKKIEERSCRLSPIDVHLNHQLLVRTALTQVKMDNKRMWTDEETNAFVDFMEEFVVDGQRADCGQFKPGTFEKLALKMLEAFSGCTLTAKHYKNKHKRLKEKYQYAADMLGCSEFGWNHEK</sequence>
<name>A0A444YC96_ARAHY</name>
<dbReference type="Proteomes" id="UP000289738">
    <property type="component" value="Chromosome B07"/>
</dbReference>
<gene>
    <name evidence="3" type="ORF">Ahy_B07g087483</name>
</gene>
<feature type="region of interest" description="Disordered" evidence="1">
    <location>
        <begin position="70"/>
        <end position="102"/>
    </location>
</feature>
<dbReference type="AlphaFoldDB" id="A0A444YC96"/>
<reference evidence="3 4" key="1">
    <citation type="submission" date="2019-01" db="EMBL/GenBank/DDBJ databases">
        <title>Sequencing of cultivated peanut Arachis hypogaea provides insights into genome evolution and oil improvement.</title>
        <authorList>
            <person name="Chen X."/>
        </authorList>
    </citation>
    <scope>NUCLEOTIDE SEQUENCE [LARGE SCALE GENOMIC DNA]</scope>
    <source>
        <strain evidence="4">cv. Fuhuasheng</strain>
        <tissue evidence="3">Leaves</tissue>
    </source>
</reference>
<comment type="caution">
    <text evidence="3">The sequence shown here is derived from an EMBL/GenBank/DDBJ whole genome shotgun (WGS) entry which is preliminary data.</text>
</comment>